<reference evidence="2 3" key="2">
    <citation type="submission" date="2021-10" db="EMBL/GenBank/DDBJ databases">
        <authorList>
            <person name="Piombo E."/>
        </authorList>
    </citation>
    <scope>NUCLEOTIDE SEQUENCE [LARGE SCALE GENOMIC DNA]</scope>
</reference>
<accession>A0A9N9UEV4</accession>
<evidence type="ECO:0000256" key="1">
    <source>
        <dbReference type="SAM" id="SignalP"/>
    </source>
</evidence>
<dbReference type="OrthoDB" id="5123412at2759"/>
<feature type="signal peptide" evidence="1">
    <location>
        <begin position="1"/>
        <end position="18"/>
    </location>
</feature>
<keyword evidence="1" id="KW-0732">Signal</keyword>
<reference evidence="3" key="1">
    <citation type="submission" date="2019-06" db="EMBL/GenBank/DDBJ databases">
        <authorList>
            <person name="Broberg M."/>
        </authorList>
    </citation>
    <scope>NUCLEOTIDE SEQUENCE [LARGE SCALE GENOMIC DNA]</scope>
</reference>
<sequence length="92" mass="9678">MKFAIASLFIAVTGLVNALPSPEVEADVPNLSVRAKSGDSCSKSGSVTCYAQKGQPKSSILVCSNGKWKTQATCARGTSCRYDSGKNWAWCG</sequence>
<feature type="chain" id="PRO_5040436135" description="Antifungal protein" evidence="1">
    <location>
        <begin position="19"/>
        <end position="92"/>
    </location>
</feature>
<dbReference type="Proteomes" id="UP000754883">
    <property type="component" value="Unassembled WGS sequence"/>
</dbReference>
<organism evidence="2 3">
    <name type="scientific">Clonostachys byssicola</name>
    <dbReference type="NCBI Taxonomy" id="160290"/>
    <lineage>
        <taxon>Eukaryota</taxon>
        <taxon>Fungi</taxon>
        <taxon>Dikarya</taxon>
        <taxon>Ascomycota</taxon>
        <taxon>Pezizomycotina</taxon>
        <taxon>Sordariomycetes</taxon>
        <taxon>Hypocreomycetidae</taxon>
        <taxon>Hypocreales</taxon>
        <taxon>Bionectriaceae</taxon>
        <taxon>Clonostachys</taxon>
    </lineage>
</organism>
<dbReference type="EMBL" id="CABFNO020001379">
    <property type="protein sequence ID" value="CAG9983995.1"/>
    <property type="molecule type" value="Genomic_DNA"/>
</dbReference>
<dbReference type="AlphaFoldDB" id="A0A9N9UEV4"/>
<evidence type="ECO:0000313" key="3">
    <source>
        <dbReference type="Proteomes" id="UP000754883"/>
    </source>
</evidence>
<evidence type="ECO:0000313" key="2">
    <source>
        <dbReference type="EMBL" id="CAG9983995.1"/>
    </source>
</evidence>
<evidence type="ECO:0008006" key="4">
    <source>
        <dbReference type="Google" id="ProtNLM"/>
    </source>
</evidence>
<proteinExistence type="predicted"/>
<protein>
    <recommendedName>
        <fullName evidence="4">Antifungal protein</fullName>
    </recommendedName>
</protein>
<comment type="caution">
    <text evidence="2">The sequence shown here is derived from an EMBL/GenBank/DDBJ whole genome shotgun (WGS) entry which is preliminary data.</text>
</comment>
<gene>
    <name evidence="2" type="ORF">CBYS24578_00008500</name>
</gene>
<keyword evidence="3" id="KW-1185">Reference proteome</keyword>
<name>A0A9N9UEV4_9HYPO</name>